<dbReference type="Pfam" id="PF00534">
    <property type="entry name" value="Glycos_transf_1"/>
    <property type="match status" value="1"/>
</dbReference>
<dbReference type="GO" id="GO:0016757">
    <property type="term" value="F:glycosyltransferase activity"/>
    <property type="evidence" value="ECO:0007669"/>
    <property type="project" value="UniProtKB-KW"/>
</dbReference>
<protein>
    <submittedName>
        <fullName evidence="5">Glycosyltransferase</fullName>
        <ecNumber evidence="5">2.4.1.-</ecNumber>
    </submittedName>
</protein>
<feature type="domain" description="Glycosyltransferase subfamily 4-like N-terminal" evidence="4">
    <location>
        <begin position="12"/>
        <end position="229"/>
    </location>
</feature>
<dbReference type="CDD" id="cd03801">
    <property type="entry name" value="GT4_PimA-like"/>
    <property type="match status" value="1"/>
</dbReference>
<sequence>MNIAIWHNLPSGGASRALHQHIKGLAERGHQLTVYTTSMADSDYLDVNQYAGAPKVVPLDMTIRIRHQYRDRLRSIAYLPDTQVERMLDACRQSAAQIEAGGHDVLFANSCQTFMMPYIGRFVKLPKVLYLGEPNRSLFEAFPTQRWSALPPASGRWQDATYRQAFWRDLFEQRQARVRVREELLNYESFDKVLVNSYFTNESVVRAYGADHQGGTQRCEVCYLGIDTHLFPFQDLPRQPFVLGLGAFFPHKRPDTAIRALAQLPAERRPPLIWVGNMGNSLYVNEVIQLSQQLGVDFQPRERVTQDELTHLLNTATCLLYTSELEPFGFAPLEANACGLPVVAVAEGGIRETVIDGQNGLLFPRDPAQLAAGVHRLLHDSALHQRLSEQGRAMVADKWDTTSAIDRLENALLRVGVGQSMVHA</sequence>
<dbReference type="KEGG" id="fae:FAES_1229"/>
<dbReference type="InterPro" id="IPR001296">
    <property type="entry name" value="Glyco_trans_1"/>
</dbReference>
<dbReference type="OrthoDB" id="9787111at2"/>
<dbReference type="InterPro" id="IPR028098">
    <property type="entry name" value="Glyco_trans_4-like_N"/>
</dbReference>
<dbReference type="eggNOG" id="COG0438">
    <property type="taxonomic scope" value="Bacteria"/>
</dbReference>
<keyword evidence="2 5" id="KW-0808">Transferase</keyword>
<dbReference type="SUPFAM" id="SSF53756">
    <property type="entry name" value="UDP-Glycosyltransferase/glycogen phosphorylase"/>
    <property type="match status" value="1"/>
</dbReference>
<evidence type="ECO:0000259" key="4">
    <source>
        <dbReference type="Pfam" id="PF13439"/>
    </source>
</evidence>
<organism evidence="5 6">
    <name type="scientific">Fibrella aestuarina BUZ 2</name>
    <dbReference type="NCBI Taxonomy" id="1166018"/>
    <lineage>
        <taxon>Bacteria</taxon>
        <taxon>Pseudomonadati</taxon>
        <taxon>Bacteroidota</taxon>
        <taxon>Cytophagia</taxon>
        <taxon>Cytophagales</taxon>
        <taxon>Spirosomataceae</taxon>
        <taxon>Fibrella</taxon>
    </lineage>
</organism>
<dbReference type="AlphaFoldDB" id="I0K536"/>
<dbReference type="PANTHER" id="PTHR12526:SF510">
    <property type="entry name" value="D-INOSITOL 3-PHOSPHATE GLYCOSYLTRANSFERASE"/>
    <property type="match status" value="1"/>
</dbReference>
<dbReference type="STRING" id="1166018.FAES_1229"/>
<gene>
    <name evidence="5" type="ORF">FAES_1229</name>
</gene>
<dbReference type="Pfam" id="PF13439">
    <property type="entry name" value="Glyco_transf_4"/>
    <property type="match status" value="1"/>
</dbReference>
<evidence type="ECO:0000313" key="6">
    <source>
        <dbReference type="Proteomes" id="UP000011058"/>
    </source>
</evidence>
<accession>I0K536</accession>
<evidence type="ECO:0000313" key="5">
    <source>
        <dbReference type="EMBL" id="CCG99239.1"/>
    </source>
</evidence>
<keyword evidence="6" id="KW-1185">Reference proteome</keyword>
<feature type="domain" description="Glycosyl transferase family 1" evidence="3">
    <location>
        <begin position="238"/>
        <end position="393"/>
    </location>
</feature>
<dbReference type="EC" id="2.4.1.-" evidence="5"/>
<evidence type="ECO:0000256" key="1">
    <source>
        <dbReference type="ARBA" id="ARBA00022676"/>
    </source>
</evidence>
<reference evidence="5 6" key="1">
    <citation type="journal article" date="2012" name="J. Bacteriol.">
        <title>Genome Sequence of Fibrella aestuarina BUZ 2T, a Filamentous Marine Bacterium.</title>
        <authorList>
            <person name="Filippini M."/>
            <person name="Qi W."/>
            <person name="Blom J."/>
            <person name="Goesmann A."/>
            <person name="Smits T.H."/>
            <person name="Bagheri H.C."/>
        </authorList>
    </citation>
    <scope>NUCLEOTIDE SEQUENCE [LARGE SCALE GENOMIC DNA]</scope>
    <source>
        <strain evidence="6">BUZ 2T</strain>
    </source>
</reference>
<proteinExistence type="predicted"/>
<dbReference type="RefSeq" id="WP_015330339.1">
    <property type="nucleotide sequence ID" value="NC_020054.1"/>
</dbReference>
<dbReference type="PANTHER" id="PTHR12526">
    <property type="entry name" value="GLYCOSYLTRANSFERASE"/>
    <property type="match status" value="1"/>
</dbReference>
<name>I0K536_9BACT</name>
<keyword evidence="1 5" id="KW-0328">Glycosyltransferase</keyword>
<dbReference type="Proteomes" id="UP000011058">
    <property type="component" value="Chromosome"/>
</dbReference>
<dbReference type="HOGENOM" id="CLU_665013_0_0_10"/>
<dbReference type="EMBL" id="HE796683">
    <property type="protein sequence ID" value="CCG99239.1"/>
    <property type="molecule type" value="Genomic_DNA"/>
</dbReference>
<evidence type="ECO:0000256" key="2">
    <source>
        <dbReference type="ARBA" id="ARBA00022679"/>
    </source>
</evidence>
<evidence type="ECO:0000259" key="3">
    <source>
        <dbReference type="Pfam" id="PF00534"/>
    </source>
</evidence>
<dbReference type="Gene3D" id="3.40.50.2000">
    <property type="entry name" value="Glycogen Phosphorylase B"/>
    <property type="match status" value="2"/>
</dbReference>